<dbReference type="PROSITE" id="PS50005">
    <property type="entry name" value="TPR"/>
    <property type="match status" value="2"/>
</dbReference>
<keyword evidence="1" id="KW-0677">Repeat</keyword>
<dbReference type="Pfam" id="PF13432">
    <property type="entry name" value="TPR_16"/>
    <property type="match status" value="1"/>
</dbReference>
<evidence type="ECO:0008006" key="7">
    <source>
        <dbReference type="Google" id="ProtNLM"/>
    </source>
</evidence>
<feature type="repeat" description="TPR" evidence="3">
    <location>
        <begin position="48"/>
        <end position="81"/>
    </location>
</feature>
<dbReference type="SUPFAM" id="SSF48452">
    <property type="entry name" value="TPR-like"/>
    <property type="match status" value="2"/>
</dbReference>
<dbReference type="SMART" id="SM00028">
    <property type="entry name" value="TPR"/>
    <property type="match status" value="6"/>
</dbReference>
<comment type="caution">
    <text evidence="5">The sequence shown here is derived from an EMBL/GenBank/DDBJ whole genome shotgun (WGS) entry which is preliminary data.</text>
</comment>
<name>A0A3N0UXP9_9PROT</name>
<sequence>MPESADMGQVDQLLRESLDSAWLQFDQGNTDAAMPHAKQASTIAPDSAEVAHLLGLLAYRDGRYDLALPLLQKALDIEVTEKRLRDIAQALLAAGHPSAALTPLQDAIQRYGISSANQGLLAAIHIALGQFQAGEQAANAAIALSRNPAAWLGSLAFCELIQQKWRIGFEHQTGRSENHLSGSRSPALRPGVSGELWLKNEQGPGDTLFYLRHASALSLQGWKLHIQCDKKTKPLLRQLAEFASVKDELAIPHNGFWLKMGDLPLAAIQLGADEVQAPLMLKADPKRIARIRAQLAALGPAPYVAVTWRAGPRGSKIRAGQRMFDKHIAPQTLGAQLASVKATFISVQRVPDASEFEGLRTALGGQLADLSSFNDKLEDMLALLSLVDEYVAVPNTNVHLRAGLGLSAQILINYPVQDWRWLAQGDSSPWYPNMRIHRQSADLSWAAALSSLSNALPRPGQPRAVQPRPEVTETAAVLAESSHAQSDFSSDRSASDLKASDLNASDLKASDLNASELRAAELTASEIRAGWQAIAQHKISEAIQTAQRILQQQPDHPAALHLLGWAAMRDMKPDIASKVLARAASLAPQDGRIVADLLRALIATEQFEQAEQMAAQALAQPALQHAANVYRSRAGLFQQLNRLPEAIHDFEHSLRLAPGQLSTQEYCGMARLKLGDARLGFRDLSARKSPQRQDMLNDWCSPRLQAGQTARLLIKRDMGLGDELTYLRYLPWLTAAGYKVDYWSGKKLAPMLKRHAYLHEVFADDESCPPREDYDLSFIVNDLPLAVEQLEAPAIAPPLPLQAQAALLEKWQHWLQQQGPGPYIGVTWRAGLNASDVSLLHGKLSKHIPVEALAAALQPVQATWVALQRNCTITELRQFEQHLGARLCDAAALTDDLEELLALLTLLDEHVGVSSTNMHLRAGTGRPSRVLVQFPGDWRWGHEGASSPWFPNDKVYREAGKHQVAANTCTWSSALAALQSELQQAWPAGAAHRASSFASNLASRLPGSTAQAGSIKNKRIIWITAGAITQLEGVMRSALSSTQQRVIAPLTALQQRGWSSEVVNEELSQAMGGWGSSTPMAGDVVVVSKVFGEHALKLAQDAKQRGAWLVTDFCNDFLQHPQRGPLQKQLAILADLVTVASPALQASFSAVTSSPVCITADLPAEPGKLVSNQLLEQWEQALLQVQQAPTTQRPHSSQTGASSSASTSSAAITAPALKLQFKHADQPRVLVGILYSGEHEYAACLAMLAAQTFENHQHFVIEHLPNKLAHDTLYASFMQHAAECDYFLKLDADMLFDTQHSFAEMLEFCQKHTLAHLFAWVYDCPSQINIPGIQMFASSTRWLGSDEQLNVDYPPKLAGKSAVVTDQHWIDHMPDPDDYQYFRYGVHKALKSLQPDRDNKNIKKGILHLSILQGIARHARASDKQALWLALIGASFVYRKHLIVDSYHSDQTRALFAEIMESAATFEACKAKAAKFWHNDIETSYWWLENFSQFRY</sequence>
<dbReference type="InterPro" id="IPR011990">
    <property type="entry name" value="TPR-like_helical_dom_sf"/>
</dbReference>
<evidence type="ECO:0000256" key="4">
    <source>
        <dbReference type="SAM" id="MobiDB-lite"/>
    </source>
</evidence>
<keyword evidence="2 3" id="KW-0802">TPR repeat</keyword>
<evidence type="ECO:0000313" key="6">
    <source>
        <dbReference type="Proteomes" id="UP000275137"/>
    </source>
</evidence>
<organism evidence="5 6">
    <name type="scientific">Pseudomethylobacillus aquaticus</name>
    <dbReference type="NCBI Taxonomy" id="2676064"/>
    <lineage>
        <taxon>Bacteria</taxon>
        <taxon>Pseudomonadati</taxon>
        <taxon>Pseudomonadota</taxon>
        <taxon>Betaproteobacteria</taxon>
        <taxon>Nitrosomonadales</taxon>
        <taxon>Methylophilaceae</taxon>
        <taxon>Pseudomethylobacillus</taxon>
    </lineage>
</organism>
<gene>
    <name evidence="5" type="ORF">ED236_10700</name>
</gene>
<dbReference type="EMBL" id="RJVP01000006">
    <property type="protein sequence ID" value="ROH85316.1"/>
    <property type="molecule type" value="Genomic_DNA"/>
</dbReference>
<feature type="compositionally biased region" description="Low complexity" evidence="4">
    <location>
        <begin position="1196"/>
        <end position="1206"/>
    </location>
</feature>
<dbReference type="SUPFAM" id="SSF53756">
    <property type="entry name" value="UDP-Glycosyltransferase/glycogen phosphorylase"/>
    <property type="match status" value="2"/>
</dbReference>
<dbReference type="PANTHER" id="PTHR44943:SF8">
    <property type="entry name" value="TPR REPEAT-CONTAINING PROTEIN MJ0263"/>
    <property type="match status" value="1"/>
</dbReference>
<feature type="region of interest" description="Disordered" evidence="4">
    <location>
        <begin position="1186"/>
        <end position="1206"/>
    </location>
</feature>
<keyword evidence="6" id="KW-1185">Reference proteome</keyword>
<evidence type="ECO:0000313" key="5">
    <source>
        <dbReference type="EMBL" id="ROH85316.1"/>
    </source>
</evidence>
<evidence type="ECO:0000256" key="2">
    <source>
        <dbReference type="ARBA" id="ARBA00022803"/>
    </source>
</evidence>
<dbReference type="PANTHER" id="PTHR44943">
    <property type="entry name" value="CELLULOSE SYNTHASE OPERON PROTEIN C"/>
    <property type="match status" value="1"/>
</dbReference>
<dbReference type="Gene3D" id="1.25.40.10">
    <property type="entry name" value="Tetratricopeptide repeat domain"/>
    <property type="match status" value="2"/>
</dbReference>
<reference evidence="5 6" key="1">
    <citation type="submission" date="2018-10" db="EMBL/GenBank/DDBJ databases">
        <authorList>
            <person name="Chen W.-M."/>
        </authorList>
    </citation>
    <scope>NUCLEOTIDE SEQUENCE [LARGE SCALE GENOMIC DNA]</scope>
    <source>
        <strain evidence="5 6">H-5</strain>
    </source>
</reference>
<proteinExistence type="predicted"/>
<dbReference type="Proteomes" id="UP000275137">
    <property type="component" value="Unassembled WGS sequence"/>
</dbReference>
<protein>
    <recommendedName>
        <fullName evidence="7">Tetratricopeptide repeat protein</fullName>
    </recommendedName>
</protein>
<dbReference type="InterPro" id="IPR051685">
    <property type="entry name" value="Ycf3/AcsC/BcsC/TPR_MFPF"/>
</dbReference>
<evidence type="ECO:0000256" key="1">
    <source>
        <dbReference type="ARBA" id="ARBA00022737"/>
    </source>
</evidence>
<dbReference type="InterPro" id="IPR019734">
    <property type="entry name" value="TPR_rpt"/>
</dbReference>
<accession>A0A3N0UXP9</accession>
<feature type="repeat" description="TPR" evidence="3">
    <location>
        <begin position="627"/>
        <end position="660"/>
    </location>
</feature>
<evidence type="ECO:0000256" key="3">
    <source>
        <dbReference type="PROSITE-ProRule" id="PRU00339"/>
    </source>
</evidence>